<dbReference type="AlphaFoldDB" id="A0A420IB25"/>
<dbReference type="EMBL" id="MCBS01025033">
    <property type="protein sequence ID" value="RKF71752.1"/>
    <property type="molecule type" value="Genomic_DNA"/>
</dbReference>
<dbReference type="PANTHER" id="PTHR15157:SF13">
    <property type="entry name" value="AUTOPHAGY-RELATED PROTEIN 14"/>
    <property type="match status" value="1"/>
</dbReference>
<dbReference type="GO" id="GO:0032991">
    <property type="term" value="C:protein-containing complex"/>
    <property type="evidence" value="ECO:0007669"/>
    <property type="project" value="UniProtKB-ARBA"/>
</dbReference>
<evidence type="ECO:0000256" key="2">
    <source>
        <dbReference type="ARBA" id="ARBA00013807"/>
    </source>
</evidence>
<evidence type="ECO:0000256" key="1">
    <source>
        <dbReference type="ARBA" id="ARBA00009574"/>
    </source>
</evidence>
<accession>A0A420IB25</accession>
<protein>
    <recommendedName>
        <fullName evidence="2">Autophagy-related protein 14</fullName>
    </recommendedName>
</protein>
<dbReference type="GO" id="GO:0035493">
    <property type="term" value="P:SNARE complex assembly"/>
    <property type="evidence" value="ECO:0007669"/>
    <property type="project" value="TreeGrafter"/>
</dbReference>
<dbReference type="GO" id="GO:0000323">
    <property type="term" value="C:lytic vacuole"/>
    <property type="evidence" value="ECO:0007669"/>
    <property type="project" value="TreeGrafter"/>
</dbReference>
<reference evidence="5 6" key="1">
    <citation type="journal article" date="2018" name="BMC Genomics">
        <title>Comparative genome analyses reveal sequence features reflecting distinct modes of host-adaptation between dicot and monocot powdery mildew.</title>
        <authorList>
            <person name="Wu Y."/>
            <person name="Ma X."/>
            <person name="Pan Z."/>
            <person name="Kale S.D."/>
            <person name="Song Y."/>
            <person name="King H."/>
            <person name="Zhang Q."/>
            <person name="Presley C."/>
            <person name="Deng X."/>
            <person name="Wei C.I."/>
            <person name="Xiao S."/>
        </authorList>
    </citation>
    <scope>NUCLEOTIDE SEQUENCE [LARGE SCALE GENOMIC DNA]</scope>
    <source>
        <strain evidence="5">UMSG1</strain>
    </source>
</reference>
<evidence type="ECO:0000256" key="4">
    <source>
        <dbReference type="SAM" id="Coils"/>
    </source>
</evidence>
<sequence>MQCDICLRPGGSNLPMLCPTDVRNYLYEPRIKNAIALIEKDTLDQQVTASISQSRENSDTVSVTASISIIAIQAEKDQVSDRTQLIIAKADELRDKVERARQDFNRKKKILSQKKSDLISASSVIDARRSRLIGDVEKSIQMLKVKWSQKHDAIMSARAFLCAEAARLYGLKKVRNKINKDEYKIGGSPIIDLERLNTASAAQISTALSNIVHLLVLSVHYLGIRLPAEIILPHRDYPFPTVLPLHSSYKNSSLSTFDRSVPQSRFNASSGAEMPHRSRPRPLFIQKPLPIVASEDASMYALFLEGVALLAYDIVWVCKSQGIDVGKETTFVDICKIGRNMFNLLIGTRPRLPHGSRVSKILSLSTEEGQHCINLDKESGVSSHSTIMGKYSHNAAHSFLGSAEGLSLIRTWGILSPAEITDRLRSLLMSEIANAEWEVLNDEAWEINPEDEVNENEVHIWPKIKADTPMSLGIQSYLSINDAIGSVDICTAKDERKARTGGWTKLKPR</sequence>
<dbReference type="GO" id="GO:0000149">
    <property type="term" value="F:SNARE binding"/>
    <property type="evidence" value="ECO:0007669"/>
    <property type="project" value="TreeGrafter"/>
</dbReference>
<keyword evidence="3 4" id="KW-0175">Coiled coil</keyword>
<evidence type="ECO:0000256" key="3">
    <source>
        <dbReference type="ARBA" id="ARBA00023054"/>
    </source>
</evidence>
<dbReference type="PANTHER" id="PTHR15157">
    <property type="entry name" value="UV RADIATION RESISTANCE-ASSOCIATED GENE PROTEIN"/>
    <property type="match status" value="1"/>
</dbReference>
<dbReference type="GO" id="GO:0005768">
    <property type="term" value="C:endosome"/>
    <property type="evidence" value="ECO:0007669"/>
    <property type="project" value="TreeGrafter"/>
</dbReference>
<comment type="caution">
    <text evidence="5">The sequence shown here is derived from an EMBL/GenBank/DDBJ whole genome shotgun (WGS) entry which is preliminary data.</text>
</comment>
<evidence type="ECO:0000313" key="6">
    <source>
        <dbReference type="Proteomes" id="UP000285326"/>
    </source>
</evidence>
<dbReference type="InterPro" id="IPR018791">
    <property type="entry name" value="UV_resistance/autophagy_Atg14"/>
</dbReference>
<dbReference type="Pfam" id="PF10186">
    <property type="entry name" value="ATG14"/>
    <property type="match status" value="1"/>
</dbReference>
<evidence type="ECO:0000313" key="5">
    <source>
        <dbReference type="EMBL" id="RKF71752.1"/>
    </source>
</evidence>
<name>A0A420IB25_9PEZI</name>
<feature type="coiled-coil region" evidence="4">
    <location>
        <begin position="87"/>
        <end position="114"/>
    </location>
</feature>
<comment type="similarity">
    <text evidence="1">Belongs to the ATG14 family.</text>
</comment>
<gene>
    <name evidence="5" type="ORF">GcM1_250170</name>
</gene>
<organism evidence="5 6">
    <name type="scientific">Golovinomyces cichoracearum</name>
    <dbReference type="NCBI Taxonomy" id="62708"/>
    <lineage>
        <taxon>Eukaryota</taxon>
        <taxon>Fungi</taxon>
        <taxon>Dikarya</taxon>
        <taxon>Ascomycota</taxon>
        <taxon>Pezizomycotina</taxon>
        <taxon>Leotiomycetes</taxon>
        <taxon>Erysiphales</taxon>
        <taxon>Erysiphaceae</taxon>
        <taxon>Golovinomyces</taxon>
    </lineage>
</organism>
<proteinExistence type="inferred from homology"/>
<dbReference type="Proteomes" id="UP000285326">
    <property type="component" value="Unassembled WGS sequence"/>
</dbReference>